<evidence type="ECO:0000256" key="1">
    <source>
        <dbReference type="SAM" id="MobiDB-lite"/>
    </source>
</evidence>
<evidence type="ECO:0000313" key="3">
    <source>
        <dbReference type="Proteomes" id="UP000236488"/>
    </source>
</evidence>
<keyword evidence="3" id="KW-1185">Reference proteome</keyword>
<feature type="region of interest" description="Disordered" evidence="1">
    <location>
        <begin position="1"/>
        <end position="23"/>
    </location>
</feature>
<sequence length="61" mass="6477">MERVDAAASRSTPPRGEAEGSRTEVRFTLAFPTIRGTAEALADVTNDQWGASGVLTDLLTL</sequence>
<accession>A0A2K2U5M4</accession>
<organism evidence="2 3">
    <name type="scientific">Rubneribacter badeniensis</name>
    <dbReference type="NCBI Taxonomy" id="2070688"/>
    <lineage>
        <taxon>Bacteria</taxon>
        <taxon>Bacillati</taxon>
        <taxon>Actinomycetota</taxon>
        <taxon>Coriobacteriia</taxon>
        <taxon>Eggerthellales</taxon>
        <taxon>Eggerthellaceae</taxon>
        <taxon>Rubneribacter</taxon>
    </lineage>
</organism>
<name>A0A2K2U5M4_9ACTN</name>
<comment type="caution">
    <text evidence="2">The sequence shown here is derived from an EMBL/GenBank/DDBJ whole genome shotgun (WGS) entry which is preliminary data.</text>
</comment>
<reference evidence="2 3" key="1">
    <citation type="journal article" date="2018" name="Int. J. Syst. Evol. Microbiol.">
        <title>Rubneribacter badeniensis gen. nov., sp. nov. and Enteroscipio rubneri gen. nov., sp. nov., new members of the Eggerthellaceae isolated from human faeces.</title>
        <authorList>
            <person name="Danylec N."/>
            <person name="Gobl A."/>
            <person name="Stoll D.A."/>
            <person name="Hetzer B."/>
            <person name="Kulling S.E."/>
            <person name="Huch M."/>
        </authorList>
    </citation>
    <scope>NUCLEOTIDE SEQUENCE [LARGE SCALE GENOMIC DNA]</scope>
    <source>
        <strain evidence="2 3">ResAG-85</strain>
    </source>
</reference>
<dbReference type="AlphaFoldDB" id="A0A2K2U5M4"/>
<dbReference type="Proteomes" id="UP000236488">
    <property type="component" value="Unassembled WGS sequence"/>
</dbReference>
<gene>
    <name evidence="2" type="ORF">C2L80_06300</name>
</gene>
<proteinExistence type="predicted"/>
<dbReference type="EMBL" id="PPEL01000028">
    <property type="protein sequence ID" value="PNV65490.1"/>
    <property type="molecule type" value="Genomic_DNA"/>
</dbReference>
<evidence type="ECO:0000313" key="2">
    <source>
        <dbReference type="EMBL" id="PNV65490.1"/>
    </source>
</evidence>
<protein>
    <submittedName>
        <fullName evidence="2">Uncharacterized protein</fullName>
    </submittedName>
</protein>